<evidence type="ECO:0000256" key="1">
    <source>
        <dbReference type="SAM" id="MobiDB-lite"/>
    </source>
</evidence>
<organism evidence="2 3">
    <name type="scientific">Jatropha curcas</name>
    <name type="common">Barbados nut</name>
    <dbReference type="NCBI Taxonomy" id="180498"/>
    <lineage>
        <taxon>Eukaryota</taxon>
        <taxon>Viridiplantae</taxon>
        <taxon>Streptophyta</taxon>
        <taxon>Embryophyta</taxon>
        <taxon>Tracheophyta</taxon>
        <taxon>Spermatophyta</taxon>
        <taxon>Magnoliopsida</taxon>
        <taxon>eudicotyledons</taxon>
        <taxon>Gunneridae</taxon>
        <taxon>Pentapetalae</taxon>
        <taxon>rosids</taxon>
        <taxon>fabids</taxon>
        <taxon>Malpighiales</taxon>
        <taxon>Euphorbiaceae</taxon>
        <taxon>Crotonoideae</taxon>
        <taxon>Jatropheae</taxon>
        <taxon>Jatropha</taxon>
    </lineage>
</organism>
<reference evidence="2 3" key="1">
    <citation type="journal article" date="2014" name="PLoS ONE">
        <title>Global Analysis of Gene Expression Profiles in Physic Nut (Jatropha curcas L.) Seedlings Exposed to Salt Stress.</title>
        <authorList>
            <person name="Zhang L."/>
            <person name="Zhang C."/>
            <person name="Wu P."/>
            <person name="Chen Y."/>
            <person name="Li M."/>
            <person name="Jiang H."/>
            <person name="Wu G."/>
        </authorList>
    </citation>
    <scope>NUCLEOTIDE SEQUENCE [LARGE SCALE GENOMIC DNA]</scope>
    <source>
        <strain evidence="3">cv. GZQX0401</strain>
        <tissue evidence="2">Young leaves</tissue>
    </source>
</reference>
<protein>
    <submittedName>
        <fullName evidence="2">Uncharacterized protein</fullName>
    </submittedName>
</protein>
<proteinExistence type="predicted"/>
<dbReference type="EMBL" id="KK914238">
    <property type="protein sequence ID" value="KDP45089.1"/>
    <property type="molecule type" value="Genomic_DNA"/>
</dbReference>
<accession>A0A067LL52</accession>
<evidence type="ECO:0000313" key="3">
    <source>
        <dbReference type="Proteomes" id="UP000027138"/>
    </source>
</evidence>
<feature type="compositionally biased region" description="Basic and acidic residues" evidence="1">
    <location>
        <begin position="43"/>
        <end position="55"/>
    </location>
</feature>
<sequence>MEFLQVFADFKCRVEKKLELHTLSLNLEKSPLNSDKPINNENDASKAHSSPEKEGLVMSPTAGDMYYLGEGVISEVHHTKWPLIPEKEHNSNNLSEAAISFVHENRNTTSISPNQYSDKALNSFKAPPGAEGSMGIQYDIGELRARTKLANNKMDANQEFQSHEVLPSVELESTDNGTSLYAYEESTNQELNIIEGVYEQKENALHIVLEAAEVLDQKASNQDSFKVPPYHNVEIHDESSFLSINENQQFGSVEGERGDFHDETVLNTPSTEMEDFQLSDSVKDKKEDFHGEALMNMPKMEHFYDETEVDRPLYEMDDIVLS</sequence>
<feature type="compositionally biased region" description="Polar residues" evidence="1">
    <location>
        <begin position="29"/>
        <end position="42"/>
    </location>
</feature>
<dbReference type="AlphaFoldDB" id="A0A067LL52"/>
<gene>
    <name evidence="2" type="ORF">JCGZ_18531</name>
</gene>
<name>A0A067LL52_JATCU</name>
<feature type="region of interest" description="Disordered" evidence="1">
    <location>
        <begin position="29"/>
        <end position="58"/>
    </location>
</feature>
<dbReference type="Proteomes" id="UP000027138">
    <property type="component" value="Unassembled WGS sequence"/>
</dbReference>
<keyword evidence="3" id="KW-1185">Reference proteome</keyword>
<evidence type="ECO:0000313" key="2">
    <source>
        <dbReference type="EMBL" id="KDP45089.1"/>
    </source>
</evidence>